<evidence type="ECO:0000313" key="2">
    <source>
        <dbReference type="EMBL" id="PPK87883.1"/>
    </source>
</evidence>
<dbReference type="RefSeq" id="WP_104418459.1">
    <property type="nucleotide sequence ID" value="NZ_PTJC01000005.1"/>
</dbReference>
<keyword evidence="2" id="KW-0489">Methyltransferase</keyword>
<dbReference type="InterPro" id="IPR029063">
    <property type="entry name" value="SAM-dependent_MTases_sf"/>
</dbReference>
<organism evidence="2 3">
    <name type="scientific">Neolewinella xylanilytica</name>
    <dbReference type="NCBI Taxonomy" id="1514080"/>
    <lineage>
        <taxon>Bacteria</taxon>
        <taxon>Pseudomonadati</taxon>
        <taxon>Bacteroidota</taxon>
        <taxon>Saprospiria</taxon>
        <taxon>Saprospirales</taxon>
        <taxon>Lewinellaceae</taxon>
        <taxon>Neolewinella</taxon>
    </lineage>
</organism>
<dbReference type="OrthoDB" id="1524727at2"/>
<gene>
    <name evidence="2" type="ORF">CLV84_0838</name>
</gene>
<proteinExistence type="predicted"/>
<dbReference type="Gene3D" id="3.40.50.150">
    <property type="entry name" value="Vaccinia Virus protein VP39"/>
    <property type="match status" value="1"/>
</dbReference>
<dbReference type="GO" id="GO:0032259">
    <property type="term" value="P:methylation"/>
    <property type="evidence" value="ECO:0007669"/>
    <property type="project" value="UniProtKB-KW"/>
</dbReference>
<evidence type="ECO:0000313" key="3">
    <source>
        <dbReference type="Proteomes" id="UP000237662"/>
    </source>
</evidence>
<dbReference type="InterPro" id="IPR041698">
    <property type="entry name" value="Methyltransf_25"/>
</dbReference>
<feature type="domain" description="Methyltransferase" evidence="1">
    <location>
        <begin position="57"/>
        <end position="148"/>
    </location>
</feature>
<dbReference type="GO" id="GO:0008168">
    <property type="term" value="F:methyltransferase activity"/>
    <property type="evidence" value="ECO:0007669"/>
    <property type="project" value="UniProtKB-KW"/>
</dbReference>
<dbReference type="CDD" id="cd02440">
    <property type="entry name" value="AdoMet_MTases"/>
    <property type="match status" value="1"/>
</dbReference>
<name>A0A2S6I8S0_9BACT</name>
<keyword evidence="3" id="KW-1185">Reference proteome</keyword>
<keyword evidence="2" id="KW-0808">Transferase</keyword>
<reference evidence="2 3" key="1">
    <citation type="submission" date="2018-02" db="EMBL/GenBank/DDBJ databases">
        <title>Genomic Encyclopedia of Archaeal and Bacterial Type Strains, Phase II (KMG-II): from individual species to whole genera.</title>
        <authorList>
            <person name="Goeker M."/>
        </authorList>
    </citation>
    <scope>NUCLEOTIDE SEQUENCE [LARGE SCALE GENOMIC DNA]</scope>
    <source>
        <strain evidence="2 3">DSM 29526</strain>
    </source>
</reference>
<protein>
    <submittedName>
        <fullName evidence="2">Methyltransferase family protein</fullName>
    </submittedName>
</protein>
<evidence type="ECO:0000259" key="1">
    <source>
        <dbReference type="Pfam" id="PF13649"/>
    </source>
</evidence>
<comment type="caution">
    <text evidence="2">The sequence shown here is derived from an EMBL/GenBank/DDBJ whole genome shotgun (WGS) entry which is preliminary data.</text>
</comment>
<dbReference type="SUPFAM" id="SSF53335">
    <property type="entry name" value="S-adenosyl-L-methionine-dependent methyltransferases"/>
    <property type="match status" value="1"/>
</dbReference>
<dbReference type="Proteomes" id="UP000237662">
    <property type="component" value="Unassembled WGS sequence"/>
</dbReference>
<dbReference type="AlphaFoldDB" id="A0A2S6I8S0"/>
<dbReference type="EMBL" id="PTJC01000005">
    <property type="protein sequence ID" value="PPK87883.1"/>
    <property type="molecule type" value="Genomic_DNA"/>
</dbReference>
<dbReference type="Pfam" id="PF13649">
    <property type="entry name" value="Methyltransf_25"/>
    <property type="match status" value="1"/>
</dbReference>
<sequence>MKKEPYHPEPYWSTVAQRIGSRSGKNVIAGDDEPYYRYKRERFLEMLSTVDFNGKSVLEIGHGPGGNLKFIHDNFTPSSLAGVDISADMVRLAKSILPASVELTKINGTKLPFADRSVDIVFTATVLQHNTDEKMLIPLIKEISRISKSSVFIFERIDDPIAGDELCLGRPVSYYEAFFNDGGFQLVDVEYINIHASYLMAGAIRKGLNRKTREEGEPLNGFSLELQEILLPLSKKIDKILTKPRDLAKLAFRRS</sequence>
<accession>A0A2S6I8S0</accession>